<comment type="similarity">
    <text evidence="7">Belongs to the IspG family.</text>
</comment>
<name>A0A2Z4Y2M4_SUMC1</name>
<feature type="binding site" evidence="7">
    <location>
        <position position="289"/>
    </location>
    <ligand>
        <name>[4Fe-4S] cluster</name>
        <dbReference type="ChEBI" id="CHEBI:49883"/>
    </ligand>
</feature>
<evidence type="ECO:0000256" key="7">
    <source>
        <dbReference type="HAMAP-Rule" id="MF_00159"/>
    </source>
</evidence>
<dbReference type="EC" id="1.17.7.3" evidence="7"/>
<dbReference type="GO" id="GO:0005506">
    <property type="term" value="F:iron ion binding"/>
    <property type="evidence" value="ECO:0007669"/>
    <property type="project" value="InterPro"/>
</dbReference>
<dbReference type="UniPathway" id="UPA00056">
    <property type="reaction ID" value="UER00096"/>
</dbReference>
<dbReference type="NCBIfam" id="NF001540">
    <property type="entry name" value="PRK00366.1"/>
    <property type="match status" value="1"/>
</dbReference>
<dbReference type="PIRSF" id="PIRSF004640">
    <property type="entry name" value="IspG"/>
    <property type="match status" value="1"/>
</dbReference>
<feature type="binding site" evidence="7">
    <location>
        <position position="326"/>
    </location>
    <ligand>
        <name>[4Fe-4S] cluster</name>
        <dbReference type="ChEBI" id="CHEBI:49883"/>
    </ligand>
</feature>
<keyword evidence="3 7" id="KW-0560">Oxidoreductase</keyword>
<feature type="binding site" evidence="7">
    <location>
        <position position="333"/>
    </location>
    <ligand>
        <name>[4Fe-4S] cluster</name>
        <dbReference type="ChEBI" id="CHEBI:49883"/>
    </ligand>
</feature>
<evidence type="ECO:0000313" key="10">
    <source>
        <dbReference type="EMBL" id="AXA34785.1"/>
    </source>
</evidence>
<comment type="cofactor">
    <cofactor evidence="7">
        <name>[4Fe-4S] cluster</name>
        <dbReference type="ChEBI" id="CHEBI:49883"/>
    </cofactor>
    <text evidence="7">Binds 1 [4Fe-4S] cluster.</text>
</comment>
<dbReference type="HAMAP" id="MF_00159">
    <property type="entry name" value="IspG"/>
    <property type="match status" value="1"/>
</dbReference>
<dbReference type="Gene3D" id="3.20.20.20">
    <property type="entry name" value="Dihydropteroate synthase-like"/>
    <property type="match status" value="1"/>
</dbReference>
<evidence type="ECO:0000259" key="9">
    <source>
        <dbReference type="Pfam" id="PF26540"/>
    </source>
</evidence>
<dbReference type="InterPro" id="IPR004588">
    <property type="entry name" value="IspG_bac-typ"/>
</dbReference>
<dbReference type="SUPFAM" id="SSF56014">
    <property type="entry name" value="Nitrite and sulphite reductase 4Fe-4S domain-like"/>
    <property type="match status" value="1"/>
</dbReference>
<reference evidence="10 11" key="1">
    <citation type="submission" date="2018-05" db="EMBL/GenBank/DDBJ databases">
        <title>A metagenomic window into the 2 km-deep terrestrial subsurface aquifer revealed taxonomically and functionally diverse microbial community comprising novel uncultured bacterial lineages.</title>
        <authorList>
            <person name="Kadnikov V.V."/>
            <person name="Mardanov A.V."/>
            <person name="Beletsky A.V."/>
            <person name="Banks D."/>
            <person name="Pimenov N.V."/>
            <person name="Frank Y.A."/>
            <person name="Karnachuk O.V."/>
            <person name="Ravin N.V."/>
        </authorList>
    </citation>
    <scope>NUCLEOTIDE SEQUENCE [LARGE SCALE GENOMIC DNA]</scope>
    <source>
        <strain evidence="10">BY</strain>
    </source>
</reference>
<dbReference type="FunFam" id="3.20.20.20:FF:000001">
    <property type="entry name" value="4-hydroxy-3-methylbut-2-en-1-yl diphosphate synthase (flavodoxin)"/>
    <property type="match status" value="1"/>
</dbReference>
<keyword evidence="5 7" id="KW-0411">Iron-sulfur</keyword>
<dbReference type="GO" id="GO:0141197">
    <property type="term" value="F:4-hydroxy-3-methylbut-2-enyl-diphosphate synthase activity (flavodoxin)"/>
    <property type="evidence" value="ECO:0007669"/>
    <property type="project" value="UniProtKB-EC"/>
</dbReference>
<dbReference type="Gene3D" id="3.30.413.10">
    <property type="entry name" value="Sulfite Reductase Hemoprotein, domain 1"/>
    <property type="match status" value="1"/>
</dbReference>
<feature type="domain" description="IspG C-terminal" evidence="9">
    <location>
        <begin position="285"/>
        <end position="375"/>
    </location>
</feature>
<dbReference type="PANTHER" id="PTHR30454">
    <property type="entry name" value="4-HYDROXY-3-METHYLBUT-2-EN-1-YL DIPHOSPHATE SYNTHASE"/>
    <property type="match status" value="1"/>
</dbReference>
<dbReference type="GO" id="GO:0046429">
    <property type="term" value="F:4-hydroxy-3-methylbut-2-en-1-yl diphosphate synthase activity (ferredoxin)"/>
    <property type="evidence" value="ECO:0007669"/>
    <property type="project" value="UniProtKB-UniRule"/>
</dbReference>
<dbReference type="PANTHER" id="PTHR30454:SF0">
    <property type="entry name" value="4-HYDROXY-3-METHYLBUT-2-EN-1-YL DIPHOSPHATE SYNTHASE (FERREDOXIN), CHLOROPLASTIC"/>
    <property type="match status" value="1"/>
</dbReference>
<evidence type="ECO:0000256" key="6">
    <source>
        <dbReference type="ARBA" id="ARBA00023229"/>
    </source>
</evidence>
<dbReference type="InterPro" id="IPR058578">
    <property type="entry name" value="IspG_TIM"/>
</dbReference>
<evidence type="ECO:0000256" key="2">
    <source>
        <dbReference type="ARBA" id="ARBA00022723"/>
    </source>
</evidence>
<dbReference type="SUPFAM" id="SSF51717">
    <property type="entry name" value="Dihydropteroate synthetase-like"/>
    <property type="match status" value="1"/>
</dbReference>
<protein>
    <recommendedName>
        <fullName evidence="7">4-hydroxy-3-methylbut-2-en-1-yl diphosphate synthase (flavodoxin)</fullName>
        <ecNumber evidence="7">1.17.7.3</ecNumber>
    </recommendedName>
    <alternativeName>
        <fullName evidence="7">1-hydroxy-2-methyl-2-(E)-butenyl 4-diphosphate synthase</fullName>
    </alternativeName>
</protein>
<keyword evidence="1 7" id="KW-0004">4Fe-4S</keyword>
<dbReference type="Pfam" id="PF04551">
    <property type="entry name" value="GcpE"/>
    <property type="match status" value="1"/>
</dbReference>
<evidence type="ECO:0000313" key="11">
    <source>
        <dbReference type="Proteomes" id="UP000262583"/>
    </source>
</evidence>
<dbReference type="NCBIfam" id="TIGR00612">
    <property type="entry name" value="ispG_gcpE"/>
    <property type="match status" value="1"/>
</dbReference>
<keyword evidence="6 7" id="KW-0414">Isoprene biosynthesis</keyword>
<dbReference type="KEGG" id="schv:BRCON_0008"/>
<feature type="binding site" evidence="7">
    <location>
        <position position="292"/>
    </location>
    <ligand>
        <name>[4Fe-4S] cluster</name>
        <dbReference type="ChEBI" id="CHEBI:49883"/>
    </ligand>
</feature>
<evidence type="ECO:0000259" key="8">
    <source>
        <dbReference type="Pfam" id="PF04551"/>
    </source>
</evidence>
<feature type="domain" description="IspG TIM-barrel" evidence="8">
    <location>
        <begin position="14"/>
        <end position="262"/>
    </location>
</feature>
<comment type="pathway">
    <text evidence="7">Isoprenoid biosynthesis; isopentenyl diphosphate biosynthesis via DXP pathway; isopentenyl diphosphate from 1-deoxy-D-xylulose 5-phosphate: step 5/6.</text>
</comment>
<dbReference type="InterPro" id="IPR016425">
    <property type="entry name" value="IspG_bac"/>
</dbReference>
<dbReference type="Pfam" id="PF26540">
    <property type="entry name" value="GcpE_C"/>
    <property type="match status" value="1"/>
</dbReference>
<dbReference type="EMBL" id="CP030759">
    <property type="protein sequence ID" value="AXA34785.1"/>
    <property type="molecule type" value="Genomic_DNA"/>
</dbReference>
<organism evidence="10 11">
    <name type="scientific">Sumerlaea chitinivorans</name>
    <dbReference type="NCBI Taxonomy" id="2250252"/>
    <lineage>
        <taxon>Bacteria</taxon>
        <taxon>Candidatus Sumerlaeota</taxon>
        <taxon>Candidatus Sumerlaeia</taxon>
        <taxon>Candidatus Sumerlaeales</taxon>
        <taxon>Candidatus Sumerlaeaceae</taxon>
        <taxon>Candidatus Sumerlaea</taxon>
    </lineage>
</organism>
<evidence type="ECO:0000256" key="1">
    <source>
        <dbReference type="ARBA" id="ARBA00022485"/>
    </source>
</evidence>
<dbReference type="InterPro" id="IPR058579">
    <property type="entry name" value="IspG_C"/>
</dbReference>
<proteinExistence type="inferred from homology"/>
<dbReference type="InterPro" id="IPR045854">
    <property type="entry name" value="NO2/SO3_Rdtase_4Fe4S_sf"/>
</dbReference>
<dbReference type="InterPro" id="IPR011005">
    <property type="entry name" value="Dihydropteroate_synth-like_sf"/>
</dbReference>
<dbReference type="AlphaFoldDB" id="A0A2Z4Y2M4"/>
<evidence type="ECO:0000256" key="5">
    <source>
        <dbReference type="ARBA" id="ARBA00023014"/>
    </source>
</evidence>
<gene>
    <name evidence="7" type="primary">ispG</name>
    <name evidence="10" type="ORF">BRCON_0008</name>
</gene>
<comment type="function">
    <text evidence="7">Converts 2C-methyl-D-erythritol 2,4-cyclodiphosphate (ME-2,4cPP) into 1-hydroxy-2-methyl-2-(E)-butenyl 4-diphosphate.</text>
</comment>
<keyword evidence="4 7" id="KW-0408">Iron</keyword>
<accession>A0A2Z4Y2M4</accession>
<dbReference type="GO" id="GO:0019288">
    <property type="term" value="P:isopentenyl diphosphate biosynthetic process, methylerythritol 4-phosphate pathway"/>
    <property type="evidence" value="ECO:0007669"/>
    <property type="project" value="UniProtKB-UniRule"/>
</dbReference>
<evidence type="ECO:0000256" key="4">
    <source>
        <dbReference type="ARBA" id="ARBA00023004"/>
    </source>
</evidence>
<dbReference type="Proteomes" id="UP000262583">
    <property type="component" value="Chromosome"/>
</dbReference>
<keyword evidence="2 7" id="KW-0479">Metal-binding</keyword>
<dbReference type="GO" id="GO:0016114">
    <property type="term" value="P:terpenoid biosynthetic process"/>
    <property type="evidence" value="ECO:0007669"/>
    <property type="project" value="InterPro"/>
</dbReference>
<evidence type="ECO:0000256" key="3">
    <source>
        <dbReference type="ARBA" id="ARBA00023002"/>
    </source>
</evidence>
<sequence>MNSTPRYLRPRRRTREVAVGQFVIGGANPIRVQSMTSTETSDIEATVAQIRALWEAGCEIVRLTVNTRKAAAALPEIRKRCAGIPLVADIHYNHHLALEAAPYVDKIRINPGNIGSEENVRAVIQRANQFGLPIRVGVNQGSLERDIALKYGAHVKDNILMPPEEGYPAEALVESALRNVEILESYGFTRTILSVKSSNVPLMVEAYRQLSAQCDYPLHLGVTEAGTKDNSNIKSSIGIGALLLDGIGDTLRVSIAARRTEEKIEEVRTGFKILQALGLRQFGVEVVACPTCGREDQGFDTTRIAREIEERCADIATPVKVSVMGCYVNGPGEAAEADLGVVASGTAARIYRRGELISSQVPFAEVTDRMVQLIRELAEEKSAR</sequence>
<comment type="catalytic activity">
    <reaction evidence="7">
        <text>(2E)-4-hydroxy-3-methylbut-2-enyl diphosphate + oxidized [flavodoxin] + H2O + 2 H(+) = 2-C-methyl-D-erythritol 2,4-cyclic diphosphate + reduced [flavodoxin]</text>
        <dbReference type="Rhea" id="RHEA:43604"/>
        <dbReference type="Rhea" id="RHEA-COMP:10622"/>
        <dbReference type="Rhea" id="RHEA-COMP:10623"/>
        <dbReference type="ChEBI" id="CHEBI:15377"/>
        <dbReference type="ChEBI" id="CHEBI:15378"/>
        <dbReference type="ChEBI" id="CHEBI:57618"/>
        <dbReference type="ChEBI" id="CHEBI:58210"/>
        <dbReference type="ChEBI" id="CHEBI:58483"/>
        <dbReference type="ChEBI" id="CHEBI:128753"/>
        <dbReference type="EC" id="1.17.7.3"/>
    </reaction>
</comment>
<dbReference type="GO" id="GO:0051539">
    <property type="term" value="F:4 iron, 4 sulfur cluster binding"/>
    <property type="evidence" value="ECO:0007669"/>
    <property type="project" value="UniProtKB-UniRule"/>
</dbReference>